<accession>A0ABW4IJ22</accession>
<evidence type="ECO:0000259" key="2">
    <source>
        <dbReference type="Pfam" id="PF13581"/>
    </source>
</evidence>
<evidence type="ECO:0000313" key="4">
    <source>
        <dbReference type="Proteomes" id="UP001597261"/>
    </source>
</evidence>
<dbReference type="InterPro" id="IPR003594">
    <property type="entry name" value="HATPase_dom"/>
</dbReference>
<dbReference type="Proteomes" id="UP001597261">
    <property type="component" value="Unassembled WGS sequence"/>
</dbReference>
<keyword evidence="1" id="KW-0723">Serine/threonine-protein kinase</keyword>
<dbReference type="PANTHER" id="PTHR35526:SF3">
    <property type="entry name" value="ANTI-SIGMA-F FACTOR RSBW"/>
    <property type="match status" value="1"/>
</dbReference>
<dbReference type="SUPFAM" id="SSF55874">
    <property type="entry name" value="ATPase domain of HSP90 chaperone/DNA topoisomerase II/histidine kinase"/>
    <property type="match status" value="1"/>
</dbReference>
<keyword evidence="4" id="KW-1185">Reference proteome</keyword>
<organism evidence="3 4">
    <name type="scientific">Streptomyces caeni</name>
    <dbReference type="NCBI Taxonomy" id="2307231"/>
    <lineage>
        <taxon>Bacteria</taxon>
        <taxon>Bacillati</taxon>
        <taxon>Actinomycetota</taxon>
        <taxon>Actinomycetes</taxon>
        <taxon>Kitasatosporales</taxon>
        <taxon>Streptomycetaceae</taxon>
        <taxon>Streptomyces</taxon>
    </lineage>
</organism>
<comment type="caution">
    <text evidence="3">The sequence shown here is derived from an EMBL/GenBank/DDBJ whole genome shotgun (WGS) entry which is preliminary data.</text>
</comment>
<dbReference type="EMBL" id="JBHUDX010000001">
    <property type="protein sequence ID" value="MFD1656664.1"/>
    <property type="molecule type" value="Genomic_DNA"/>
</dbReference>
<dbReference type="Pfam" id="PF13581">
    <property type="entry name" value="HATPase_c_2"/>
    <property type="match status" value="1"/>
</dbReference>
<keyword evidence="1" id="KW-0418">Kinase</keyword>
<dbReference type="InterPro" id="IPR050267">
    <property type="entry name" value="Anti-sigma-factor_SerPK"/>
</dbReference>
<keyword evidence="1" id="KW-0808">Transferase</keyword>
<reference evidence="4" key="1">
    <citation type="journal article" date="2019" name="Int. J. Syst. Evol. Microbiol.">
        <title>The Global Catalogue of Microorganisms (GCM) 10K type strain sequencing project: providing services to taxonomists for standard genome sequencing and annotation.</title>
        <authorList>
            <consortium name="The Broad Institute Genomics Platform"/>
            <consortium name="The Broad Institute Genome Sequencing Center for Infectious Disease"/>
            <person name="Wu L."/>
            <person name="Ma J."/>
        </authorList>
    </citation>
    <scope>NUCLEOTIDE SEQUENCE [LARGE SCALE GENOMIC DNA]</scope>
    <source>
        <strain evidence="4">CGMCC 1.12470</strain>
    </source>
</reference>
<proteinExistence type="predicted"/>
<dbReference type="RefSeq" id="WP_381076610.1">
    <property type="nucleotide sequence ID" value="NZ_JBHUDX010000001.1"/>
</dbReference>
<evidence type="ECO:0000313" key="3">
    <source>
        <dbReference type="EMBL" id="MFD1656664.1"/>
    </source>
</evidence>
<dbReference type="InterPro" id="IPR036890">
    <property type="entry name" value="HATPase_C_sf"/>
</dbReference>
<keyword evidence="3" id="KW-0547">Nucleotide-binding</keyword>
<name>A0ABW4IJ22_9ACTN</name>
<protein>
    <submittedName>
        <fullName evidence="3">ATP-binding protein</fullName>
    </submittedName>
</protein>
<feature type="domain" description="Histidine kinase/HSP90-like ATPase" evidence="2">
    <location>
        <begin position="26"/>
        <end position="127"/>
    </location>
</feature>
<dbReference type="GO" id="GO:0005524">
    <property type="term" value="F:ATP binding"/>
    <property type="evidence" value="ECO:0007669"/>
    <property type="project" value="UniProtKB-KW"/>
</dbReference>
<keyword evidence="3" id="KW-0067">ATP-binding</keyword>
<gene>
    <name evidence="3" type="ORF">ACFSL4_00025</name>
</gene>
<dbReference type="Gene3D" id="3.30.565.10">
    <property type="entry name" value="Histidine kinase-like ATPase, C-terminal domain"/>
    <property type="match status" value="1"/>
</dbReference>
<sequence>MSPHTTPSTQLLDTAGPRRAHRLGLPAHRSSVGVARRSMGAWLASWRLPDEIRDDAVLLVSELVTNAVVHTLSARILCGAELVMDRHLRIEVHDQGHGCSGLPPCRPGTDDESGRGLLLVEELAESWGTGPSRLTGGSVVWATLAWRTAGPATRPFALPS</sequence>
<dbReference type="PANTHER" id="PTHR35526">
    <property type="entry name" value="ANTI-SIGMA-F FACTOR RSBW-RELATED"/>
    <property type="match status" value="1"/>
</dbReference>
<evidence type="ECO:0000256" key="1">
    <source>
        <dbReference type="ARBA" id="ARBA00022527"/>
    </source>
</evidence>
<dbReference type="CDD" id="cd16936">
    <property type="entry name" value="HATPase_RsbW-like"/>
    <property type="match status" value="1"/>
</dbReference>